<evidence type="ECO:0000256" key="33">
    <source>
        <dbReference type="RuleBase" id="RU003654"/>
    </source>
</evidence>
<feature type="disulfide bond" evidence="31">
    <location>
        <begin position="385"/>
        <end position="446"/>
    </location>
</feature>
<keyword evidence="10" id="KW-0677">Repeat</keyword>
<evidence type="ECO:0000256" key="7">
    <source>
        <dbReference type="ARBA" id="ARBA00022490"/>
    </source>
</evidence>
<keyword evidence="13 30" id="KW-0106">Calcium</keyword>
<dbReference type="Pfam" id="PF00068">
    <property type="entry name" value="Phospholip_A2_1"/>
    <property type="match status" value="1"/>
</dbReference>
<comment type="catalytic activity">
    <reaction evidence="24">
        <text>N-hexadecanoyl-1,2-di-(9Z-octadecenoyl)-sn-glycero-3-phosphoethanolamine + H2O = N-hexadecanoyl-1-(9Z-octadecenoyl)-sn-glycero-3-phosphoethanolamine + (9Z)-octadecenoate + H(+)</text>
        <dbReference type="Rhea" id="RHEA:45424"/>
        <dbReference type="ChEBI" id="CHEBI:15377"/>
        <dbReference type="ChEBI" id="CHEBI:15378"/>
        <dbReference type="ChEBI" id="CHEBI:30823"/>
        <dbReference type="ChEBI" id="CHEBI:78097"/>
        <dbReference type="ChEBI" id="CHEBI:85217"/>
    </reaction>
    <physiologicalReaction direction="left-to-right" evidence="24">
        <dbReference type="Rhea" id="RHEA:45425"/>
    </physiologicalReaction>
</comment>
<reference evidence="36" key="1">
    <citation type="submission" date="2020-03" db="EMBL/GenBank/DDBJ databases">
        <title>Studies in the Genomics of Life Span.</title>
        <authorList>
            <person name="Glass D."/>
        </authorList>
    </citation>
    <scope>NUCLEOTIDE SEQUENCE</scope>
    <source>
        <strain evidence="36">SUZIE</strain>
        <tissue evidence="36">Muscle</tissue>
    </source>
</reference>
<comment type="catalytic activity">
    <reaction evidence="27">
        <text>1-hexadecanoyl-2-(9Z-octadecenoyl)-sn-glycero-3-phosphocholine + H2O = 1-hexadecanoyl-sn-glycero-3-phosphocholine + (9Z)-octadecenoate + H(+)</text>
        <dbReference type="Rhea" id="RHEA:38779"/>
        <dbReference type="ChEBI" id="CHEBI:15377"/>
        <dbReference type="ChEBI" id="CHEBI:15378"/>
        <dbReference type="ChEBI" id="CHEBI:30823"/>
        <dbReference type="ChEBI" id="CHEBI:72998"/>
        <dbReference type="ChEBI" id="CHEBI:73001"/>
    </reaction>
    <physiologicalReaction direction="left-to-right" evidence="27">
        <dbReference type="Rhea" id="RHEA:38780"/>
    </physiologicalReaction>
</comment>
<evidence type="ECO:0000256" key="8">
    <source>
        <dbReference type="ARBA" id="ARBA00022525"/>
    </source>
</evidence>
<sequence length="465" mass="50474">MADPGRAGPPRGPGPRPLRPGARRSRGPFVSLLLPQQDVHRGTQLADYAGGFGFVTFMDQAGVDKVLAQSRHELDSKTIDPKVAFPRRAQPKMVTRTKKIFVGGLSVNTTVEDVKQYFEQFGKVDDAMLMFDKTTNRHRGFGFVTFESEDIVEKVCEIHFHEINNKMVECKKAQPKEVMSPTGSARGRSRVMPYGMDAFMLGIGMLGYPGFQATTYASRSYTGLAPGYTYQFPAIPLTAYGPMAAAAAAAAVVRGTGSHPWTMAPPPGSTPSRTGGFLGTTSPGPMAELYGAANQDSGVSSYISAASPAPSTGFGHSLGMKFLLLAALLTVGGTEHIIGPRAVWQFRNIIKCTIPGSDPLKDYNHYGCYCGLGGSGTPVDELDRCCQTHDHCYNQAIRLPSCKYLVDNPYTNTYSYTCSGTEVTCSSKNRECEAFICNCDREAAICFSKAPYNKEHKNLDTEKYC</sequence>
<comment type="similarity">
    <text evidence="4 33">Belongs to the phospholipase A2 family.</text>
</comment>
<dbReference type="InterPro" id="IPR036444">
    <property type="entry name" value="PLipase_A2_dom_sf"/>
</dbReference>
<evidence type="ECO:0000256" key="22">
    <source>
        <dbReference type="ARBA" id="ARBA00048015"/>
    </source>
</evidence>
<dbReference type="GO" id="GO:0005576">
    <property type="term" value="C:extracellular region"/>
    <property type="evidence" value="ECO:0007669"/>
    <property type="project" value="UniProtKB-SubCell"/>
</dbReference>
<keyword evidence="14 32" id="KW-0694">RNA-binding</keyword>
<keyword evidence="8" id="KW-0964">Secreted</keyword>
<evidence type="ECO:0000256" key="4">
    <source>
        <dbReference type="ARBA" id="ARBA00007056"/>
    </source>
</evidence>
<comment type="caution">
    <text evidence="36">The sequence shown here is derived from an EMBL/GenBank/DDBJ whole genome shotgun (WGS) entry which is preliminary data.</text>
</comment>
<evidence type="ECO:0000256" key="26">
    <source>
        <dbReference type="ARBA" id="ARBA00048373"/>
    </source>
</evidence>
<dbReference type="GO" id="GO:0016042">
    <property type="term" value="P:lipid catabolic process"/>
    <property type="evidence" value="ECO:0007669"/>
    <property type="project" value="InterPro"/>
</dbReference>
<dbReference type="GO" id="GO:0003729">
    <property type="term" value="F:mRNA binding"/>
    <property type="evidence" value="ECO:0007669"/>
    <property type="project" value="TreeGrafter"/>
</dbReference>
<name>A0AA41MZU5_SCICA</name>
<dbReference type="InterPro" id="IPR033113">
    <property type="entry name" value="PLA2_histidine"/>
</dbReference>
<dbReference type="Proteomes" id="UP001166674">
    <property type="component" value="Unassembled WGS sequence"/>
</dbReference>
<comment type="catalytic activity">
    <reaction evidence="28">
        <text>1-hexadecanoyl-2-(9Z,12Z-octadecadienoyl)-sn-glycero-3-phosphoethanolamine + H2O = 1-hexadecanoyl-sn-glycero-3-phosphoethanolamine + (9Z,12Z)-octadecadienoate + H(+)</text>
        <dbReference type="Rhea" id="RHEA:40815"/>
        <dbReference type="ChEBI" id="CHEBI:15377"/>
        <dbReference type="ChEBI" id="CHEBI:15378"/>
        <dbReference type="ChEBI" id="CHEBI:30245"/>
        <dbReference type="ChEBI" id="CHEBI:73004"/>
        <dbReference type="ChEBI" id="CHEBI:73008"/>
    </reaction>
    <physiologicalReaction direction="left-to-right" evidence="28">
        <dbReference type="Rhea" id="RHEA:40816"/>
    </physiologicalReaction>
</comment>
<feature type="disulfide bond" evidence="31">
    <location>
        <begin position="392"/>
        <end position="439"/>
    </location>
</feature>
<evidence type="ECO:0000256" key="17">
    <source>
        <dbReference type="ARBA" id="ARBA00023157"/>
    </source>
</evidence>
<dbReference type="CDD" id="cd00125">
    <property type="entry name" value="PLA2c"/>
    <property type="match status" value="1"/>
</dbReference>
<evidence type="ECO:0000256" key="27">
    <source>
        <dbReference type="ARBA" id="ARBA00048699"/>
    </source>
</evidence>
<dbReference type="SMART" id="SM00085">
    <property type="entry name" value="PA2c"/>
    <property type="match status" value="1"/>
</dbReference>
<evidence type="ECO:0000256" key="30">
    <source>
        <dbReference type="PIRSR" id="PIRSR601211-2"/>
    </source>
</evidence>
<evidence type="ECO:0000256" key="32">
    <source>
        <dbReference type="PROSITE-ProRule" id="PRU00176"/>
    </source>
</evidence>
<evidence type="ECO:0000256" key="24">
    <source>
        <dbReference type="ARBA" id="ARBA00048221"/>
    </source>
</evidence>
<dbReference type="InterPro" id="IPR016090">
    <property type="entry name" value="PLA2-like_dom"/>
</dbReference>
<dbReference type="InterPro" id="IPR012677">
    <property type="entry name" value="Nucleotide-bd_a/b_plait_sf"/>
</dbReference>
<feature type="binding site" evidence="30">
    <location>
        <position position="390"/>
    </location>
    <ligand>
        <name>Ca(2+)</name>
        <dbReference type="ChEBI" id="CHEBI:29108"/>
    </ligand>
</feature>
<comment type="subcellular location">
    <subcellularLocation>
        <location evidence="1">Cytoplasm</location>
    </subcellularLocation>
    <subcellularLocation>
        <location evidence="2">Secreted</location>
    </subcellularLocation>
</comment>
<comment type="cofactor">
    <cofactor evidence="30">
        <name>Ca(2+)</name>
        <dbReference type="ChEBI" id="CHEBI:29108"/>
    </cofactor>
    <text evidence="30">Binds 1 Ca(2+) ion per subunit.</text>
</comment>
<evidence type="ECO:0000256" key="20">
    <source>
        <dbReference type="ARBA" id="ARBA00042411"/>
    </source>
</evidence>
<keyword evidence="11" id="KW-0378">Hydrolase</keyword>
<feature type="active site" evidence="29">
    <location>
        <position position="440"/>
    </location>
</feature>
<evidence type="ECO:0000256" key="23">
    <source>
        <dbReference type="ARBA" id="ARBA00048029"/>
    </source>
</evidence>
<evidence type="ECO:0000256" key="13">
    <source>
        <dbReference type="ARBA" id="ARBA00022837"/>
    </source>
</evidence>
<dbReference type="InterPro" id="IPR000504">
    <property type="entry name" value="RRM_dom"/>
</dbReference>
<comment type="similarity">
    <text evidence="3">Belongs to the Musashi family.</text>
</comment>
<dbReference type="PANTHER" id="PTHR48032">
    <property type="entry name" value="RNA-BINDING PROTEIN MUSASHI HOMOLOG RBP6"/>
    <property type="match status" value="1"/>
</dbReference>
<dbReference type="GO" id="GO:0005102">
    <property type="term" value="F:signaling receptor binding"/>
    <property type="evidence" value="ECO:0007669"/>
    <property type="project" value="UniProtKB-ARBA"/>
</dbReference>
<keyword evidence="18" id="KW-1208">Phospholipid metabolism</keyword>
<dbReference type="PRINTS" id="PR00389">
    <property type="entry name" value="PHPHLIPASEA2"/>
</dbReference>
<evidence type="ECO:0000256" key="28">
    <source>
        <dbReference type="ARBA" id="ARBA00049039"/>
    </source>
</evidence>
<evidence type="ECO:0000256" key="31">
    <source>
        <dbReference type="PIRSR" id="PIRSR601211-3"/>
    </source>
</evidence>
<dbReference type="FunFam" id="1.20.90.10:FF:000011">
    <property type="entry name" value="Phospholipase A(2)"/>
    <property type="match status" value="1"/>
</dbReference>
<dbReference type="GO" id="GO:0004623">
    <property type="term" value="F:phospholipase A2 activity"/>
    <property type="evidence" value="ECO:0007669"/>
    <property type="project" value="UniProtKB-EC"/>
</dbReference>
<keyword evidence="37" id="KW-1185">Reference proteome</keyword>
<feature type="binding site" evidence="30">
    <location>
        <position position="373"/>
    </location>
    <ligand>
        <name>Ca(2+)</name>
        <dbReference type="ChEBI" id="CHEBI:29108"/>
    </ligand>
</feature>
<comment type="catalytic activity">
    <reaction evidence="22">
        <text>1-hexadecanoyl-2-(9Z-octadecenoyl)-sn-glycero-3-phospho-(1'-sn-glycerol) + H2O = 1-hexadecanoyl-sn-glycero-3-phospho-(1'-sn-glycerol) + (9Z)-octadecenoate + H(+)</text>
        <dbReference type="Rhea" id="RHEA:40919"/>
        <dbReference type="ChEBI" id="CHEBI:15377"/>
        <dbReference type="ChEBI" id="CHEBI:15378"/>
        <dbReference type="ChEBI" id="CHEBI:30823"/>
        <dbReference type="ChEBI" id="CHEBI:72841"/>
        <dbReference type="ChEBI" id="CHEBI:75158"/>
    </reaction>
    <physiologicalReaction direction="left-to-right" evidence="22">
        <dbReference type="Rhea" id="RHEA:40920"/>
    </physiologicalReaction>
</comment>
<evidence type="ECO:0000256" key="29">
    <source>
        <dbReference type="PIRSR" id="PIRSR601211-1"/>
    </source>
</evidence>
<dbReference type="AlphaFoldDB" id="A0AA41MZU5"/>
<feature type="disulfide bond" evidence="31">
    <location>
        <begin position="425"/>
        <end position="437"/>
    </location>
</feature>
<dbReference type="InterPro" id="IPR035979">
    <property type="entry name" value="RBD_domain_sf"/>
</dbReference>
<evidence type="ECO:0000256" key="19">
    <source>
        <dbReference type="ARBA" id="ARBA00041854"/>
    </source>
</evidence>
<evidence type="ECO:0000256" key="12">
    <source>
        <dbReference type="ARBA" id="ARBA00022813"/>
    </source>
</evidence>
<dbReference type="PROSITE" id="PS00118">
    <property type="entry name" value="PA2_HIS"/>
    <property type="match status" value="1"/>
</dbReference>
<dbReference type="Pfam" id="PF00076">
    <property type="entry name" value="RRM_1"/>
    <property type="match status" value="1"/>
</dbReference>
<evidence type="ECO:0000256" key="2">
    <source>
        <dbReference type="ARBA" id="ARBA00004613"/>
    </source>
</evidence>
<dbReference type="GO" id="GO:0006644">
    <property type="term" value="P:phospholipid metabolic process"/>
    <property type="evidence" value="ECO:0007669"/>
    <property type="project" value="InterPro"/>
</dbReference>
<dbReference type="Gene3D" id="3.30.70.330">
    <property type="match status" value="2"/>
</dbReference>
<comment type="catalytic activity">
    <reaction evidence="21">
        <text>N,1-dihexadecanoyl-2-(9Z,12Z-octadecadienoyl)-sn-glycero-3-phosphoethanolamine + H2O = N,1-dihexadecanoyl-sn-glycero-3-phosphoethanolamine + (9Z,12Z)-octadecadienoate + H(+)</text>
        <dbReference type="Rhea" id="RHEA:56424"/>
        <dbReference type="ChEBI" id="CHEBI:15377"/>
        <dbReference type="ChEBI" id="CHEBI:15378"/>
        <dbReference type="ChEBI" id="CHEBI:30245"/>
        <dbReference type="ChEBI" id="CHEBI:85334"/>
        <dbReference type="ChEBI" id="CHEBI:85335"/>
    </reaction>
    <physiologicalReaction direction="left-to-right" evidence="21">
        <dbReference type="Rhea" id="RHEA:56425"/>
    </physiologicalReaction>
</comment>
<evidence type="ECO:0000256" key="25">
    <source>
        <dbReference type="ARBA" id="ARBA00048227"/>
    </source>
</evidence>
<evidence type="ECO:0000256" key="34">
    <source>
        <dbReference type="SAM" id="MobiDB-lite"/>
    </source>
</evidence>
<dbReference type="EC" id="3.1.1.4" evidence="5"/>
<evidence type="ECO:0000256" key="21">
    <source>
        <dbReference type="ARBA" id="ARBA00047535"/>
    </source>
</evidence>
<keyword evidence="7" id="KW-0963">Cytoplasm</keyword>
<evidence type="ECO:0000256" key="9">
    <source>
        <dbReference type="ARBA" id="ARBA00022723"/>
    </source>
</evidence>
<dbReference type="PANTHER" id="PTHR48032:SF3">
    <property type="entry name" value="RNA-BINDING PROTEIN MUSASHI HOMOLOG 1"/>
    <property type="match status" value="1"/>
</dbReference>
<dbReference type="GO" id="GO:0050482">
    <property type="term" value="P:arachidonate secretion"/>
    <property type="evidence" value="ECO:0007669"/>
    <property type="project" value="InterPro"/>
</dbReference>
<feature type="disulfide bond" evidence="31">
    <location>
        <begin position="402"/>
        <end position="432"/>
    </location>
</feature>
<evidence type="ECO:0000256" key="5">
    <source>
        <dbReference type="ARBA" id="ARBA00013278"/>
    </source>
</evidence>
<dbReference type="PROSITE" id="PS00119">
    <property type="entry name" value="PA2_ASP"/>
    <property type="match status" value="1"/>
</dbReference>
<feature type="region of interest" description="Disordered" evidence="34">
    <location>
        <begin position="1"/>
        <end position="26"/>
    </location>
</feature>
<proteinExistence type="inferred from homology"/>
<dbReference type="SMART" id="SM00360">
    <property type="entry name" value="RRM"/>
    <property type="match status" value="1"/>
</dbReference>
<evidence type="ECO:0000256" key="6">
    <source>
        <dbReference type="ARBA" id="ARBA00021721"/>
    </source>
</evidence>
<evidence type="ECO:0000256" key="18">
    <source>
        <dbReference type="ARBA" id="ARBA00023264"/>
    </source>
</evidence>
<evidence type="ECO:0000313" key="36">
    <source>
        <dbReference type="EMBL" id="MBZ3881093.1"/>
    </source>
</evidence>
<evidence type="ECO:0000259" key="35">
    <source>
        <dbReference type="PROSITE" id="PS50102"/>
    </source>
</evidence>
<comment type="catalytic activity">
    <reaction evidence="26">
        <text>1-hexadecanoyl-2-(5Z,8Z,11Z,14Z-eicosatetraenoyl)-sn-glycero-3-phosphocholine + H2O = 1-hexadecanoyl-sn-glycero-3-phosphocholine + (5Z,8Z,11Z,14Z)-eicosatetraenoate + H(+)</text>
        <dbReference type="Rhea" id="RHEA:40427"/>
        <dbReference type="ChEBI" id="CHEBI:15377"/>
        <dbReference type="ChEBI" id="CHEBI:15378"/>
        <dbReference type="ChEBI" id="CHEBI:32395"/>
        <dbReference type="ChEBI" id="CHEBI:72998"/>
        <dbReference type="ChEBI" id="CHEBI:73003"/>
    </reaction>
    <physiologicalReaction direction="left-to-right" evidence="26">
        <dbReference type="Rhea" id="RHEA:40428"/>
    </physiologicalReaction>
</comment>
<dbReference type="InterPro" id="IPR001211">
    <property type="entry name" value="PLA2"/>
</dbReference>
<evidence type="ECO:0000256" key="11">
    <source>
        <dbReference type="ARBA" id="ARBA00022801"/>
    </source>
</evidence>
<feature type="binding site" evidence="30">
    <location>
        <position position="371"/>
    </location>
    <ligand>
        <name>Ca(2+)</name>
        <dbReference type="ChEBI" id="CHEBI:29108"/>
    </ligand>
</feature>
<protein>
    <recommendedName>
        <fullName evidence="6">Phospholipase A2</fullName>
        <ecNumber evidence="5">3.1.1.4</ecNumber>
    </recommendedName>
    <alternativeName>
        <fullName evidence="20">Group IB phospholipase A2</fullName>
    </alternativeName>
    <alternativeName>
        <fullName evidence="19">Phosphatidylcholine 2-acylhydrolase 1B</fullName>
    </alternativeName>
</protein>
<comment type="catalytic activity">
    <reaction evidence="25">
        <text>1,2-dihexadecanoyl-sn-glycero-3-phosphocholine + H2O = 1-hexadecanoyl-sn-glycero-3-phosphocholine + hexadecanoate + H(+)</text>
        <dbReference type="Rhea" id="RHEA:41223"/>
        <dbReference type="ChEBI" id="CHEBI:7896"/>
        <dbReference type="ChEBI" id="CHEBI:15377"/>
        <dbReference type="ChEBI" id="CHEBI:15378"/>
        <dbReference type="ChEBI" id="CHEBI:72998"/>
        <dbReference type="ChEBI" id="CHEBI:72999"/>
    </reaction>
    <physiologicalReaction direction="left-to-right" evidence="25">
        <dbReference type="Rhea" id="RHEA:41224"/>
    </physiologicalReaction>
</comment>
<evidence type="ECO:0000256" key="16">
    <source>
        <dbReference type="ARBA" id="ARBA00023145"/>
    </source>
</evidence>
<dbReference type="SUPFAM" id="SSF54928">
    <property type="entry name" value="RNA-binding domain, RBD"/>
    <property type="match status" value="2"/>
</dbReference>
<organism evidence="36 37">
    <name type="scientific">Sciurus carolinensis</name>
    <name type="common">Eastern gray squirrel</name>
    <dbReference type="NCBI Taxonomy" id="30640"/>
    <lineage>
        <taxon>Eukaryota</taxon>
        <taxon>Metazoa</taxon>
        <taxon>Chordata</taxon>
        <taxon>Craniata</taxon>
        <taxon>Vertebrata</taxon>
        <taxon>Euteleostomi</taxon>
        <taxon>Mammalia</taxon>
        <taxon>Eutheria</taxon>
        <taxon>Euarchontoglires</taxon>
        <taxon>Glires</taxon>
        <taxon>Rodentia</taxon>
        <taxon>Sciuromorpha</taxon>
        <taxon>Sciuridae</taxon>
        <taxon>Sciurinae</taxon>
        <taxon>Sciurini</taxon>
        <taxon>Sciurus</taxon>
    </lineage>
</organism>
<dbReference type="Gene3D" id="1.20.90.10">
    <property type="entry name" value="Phospholipase A2 domain"/>
    <property type="match status" value="1"/>
</dbReference>
<dbReference type="FunFam" id="3.30.70.330:FF:000020">
    <property type="entry name" value="RNA-binding protein Musashi homolog 2 isoform X1"/>
    <property type="match status" value="1"/>
</dbReference>
<keyword evidence="12" id="KW-0068">Autocatalytic cleavage</keyword>
<dbReference type="GO" id="GO:0007417">
    <property type="term" value="P:central nervous system development"/>
    <property type="evidence" value="ECO:0007669"/>
    <property type="project" value="TreeGrafter"/>
</dbReference>
<evidence type="ECO:0000256" key="3">
    <source>
        <dbReference type="ARBA" id="ARBA00006635"/>
    </source>
</evidence>
<dbReference type="EMBL" id="JAATJV010374999">
    <property type="protein sequence ID" value="MBZ3881093.1"/>
    <property type="molecule type" value="Genomic_DNA"/>
</dbReference>
<dbReference type="GO" id="GO:0005737">
    <property type="term" value="C:cytoplasm"/>
    <property type="evidence" value="ECO:0007669"/>
    <property type="project" value="UniProtKB-SubCell"/>
</dbReference>
<keyword evidence="9 30" id="KW-0479">Metal-binding</keyword>
<dbReference type="GO" id="GO:0006417">
    <property type="term" value="P:regulation of translation"/>
    <property type="evidence" value="ECO:0007669"/>
    <property type="project" value="TreeGrafter"/>
</dbReference>
<dbReference type="PROSITE" id="PS50102">
    <property type="entry name" value="RRM"/>
    <property type="match status" value="1"/>
</dbReference>
<evidence type="ECO:0000256" key="1">
    <source>
        <dbReference type="ARBA" id="ARBA00004496"/>
    </source>
</evidence>
<keyword evidence="16" id="KW-0865">Zymogen</keyword>
<keyword evidence="17 31" id="KW-1015">Disulfide bond</keyword>
<comment type="catalytic activity">
    <reaction evidence="23">
        <text>1,2-ditetradecanoyl-sn-glycero-3-phosphocholine + H2O = 1-tetradecanoyl-sn-glycero-3-phosphocholine + tetradecanoate + H(+)</text>
        <dbReference type="Rhea" id="RHEA:54456"/>
        <dbReference type="ChEBI" id="CHEBI:15377"/>
        <dbReference type="ChEBI" id="CHEBI:15378"/>
        <dbReference type="ChEBI" id="CHEBI:30807"/>
        <dbReference type="ChEBI" id="CHEBI:45240"/>
        <dbReference type="ChEBI" id="CHEBI:64489"/>
    </reaction>
</comment>
<accession>A0AA41MZU5</accession>
<dbReference type="InterPro" id="IPR034126">
    <property type="entry name" value="MSI_RRM2"/>
</dbReference>
<feature type="binding site" evidence="30">
    <location>
        <position position="369"/>
    </location>
    <ligand>
        <name>Ca(2+)</name>
        <dbReference type="ChEBI" id="CHEBI:29108"/>
    </ligand>
</feature>
<evidence type="ECO:0000313" key="37">
    <source>
        <dbReference type="Proteomes" id="UP001166674"/>
    </source>
</evidence>
<feature type="domain" description="RRM" evidence="35">
    <location>
        <begin position="98"/>
        <end position="175"/>
    </location>
</feature>
<dbReference type="InterPro" id="IPR033112">
    <property type="entry name" value="PLA2_Asp_AS"/>
</dbReference>
<gene>
    <name evidence="36" type="ORF">SUZIE_161215</name>
</gene>
<feature type="active site" evidence="29">
    <location>
        <position position="389"/>
    </location>
</feature>
<dbReference type="CDD" id="cd12323">
    <property type="entry name" value="RRM2_MSI"/>
    <property type="match status" value="1"/>
</dbReference>
<dbReference type="SUPFAM" id="SSF48619">
    <property type="entry name" value="Phospholipase A2, PLA2"/>
    <property type="match status" value="1"/>
</dbReference>
<evidence type="ECO:0000256" key="14">
    <source>
        <dbReference type="ARBA" id="ARBA00022884"/>
    </source>
</evidence>
<dbReference type="GO" id="GO:0005509">
    <property type="term" value="F:calcium ion binding"/>
    <property type="evidence" value="ECO:0007669"/>
    <property type="project" value="InterPro"/>
</dbReference>
<evidence type="ECO:0000256" key="10">
    <source>
        <dbReference type="ARBA" id="ARBA00022737"/>
    </source>
</evidence>
<feature type="disulfide bond" evidence="31">
    <location>
        <begin position="370"/>
        <end position="386"/>
    </location>
</feature>
<keyword evidence="15" id="KW-0443">Lipid metabolism</keyword>
<evidence type="ECO:0000256" key="15">
    <source>
        <dbReference type="ARBA" id="ARBA00023098"/>
    </source>
</evidence>